<dbReference type="Pfam" id="PF12840">
    <property type="entry name" value="HTH_20"/>
    <property type="match status" value="1"/>
</dbReference>
<accession>A0A211YR34</accession>
<comment type="caution">
    <text evidence="2">The sequence shown here is derived from an EMBL/GenBank/DDBJ whole genome shotgun (WGS) entry which is preliminary data.</text>
</comment>
<evidence type="ECO:0000313" key="3">
    <source>
        <dbReference type="Proteomes" id="UP000196694"/>
    </source>
</evidence>
<evidence type="ECO:0000313" key="2">
    <source>
        <dbReference type="EMBL" id="OWJ55421.1"/>
    </source>
</evidence>
<reference evidence="2 3" key="1">
    <citation type="submission" date="2017-05" db="EMBL/GenBank/DDBJ databases">
        <title>The draft genome of the hyperthermophilic archaeon 'Pyrodictium delaneyi strain Hulk', an iron and nitrate reducer, reveals the capacity for sulfate reduction.</title>
        <authorList>
            <person name="Demey L.M."/>
            <person name="Miller C."/>
            <person name="Manzella M."/>
            <person name="Reguera G."/>
            <person name="Kashefi K."/>
        </authorList>
    </citation>
    <scope>NUCLEOTIDE SEQUENCE [LARGE SCALE GENOMIC DNA]</scope>
    <source>
        <strain evidence="2 3">Hulk</strain>
    </source>
</reference>
<evidence type="ECO:0000256" key="1">
    <source>
        <dbReference type="SAM" id="Coils"/>
    </source>
</evidence>
<protein>
    <submittedName>
        <fullName evidence="2">Uncharacterized protein</fullName>
    </submittedName>
</protein>
<organism evidence="2 3">
    <name type="scientific">Pyrodictium delaneyi</name>
    <dbReference type="NCBI Taxonomy" id="1273541"/>
    <lineage>
        <taxon>Archaea</taxon>
        <taxon>Thermoproteota</taxon>
        <taxon>Thermoprotei</taxon>
        <taxon>Desulfurococcales</taxon>
        <taxon>Pyrodictiaceae</taxon>
        <taxon>Pyrodictium</taxon>
    </lineage>
</organism>
<name>A0A211YR34_9CREN</name>
<dbReference type="EMBL" id="NCQP01000001">
    <property type="protein sequence ID" value="OWJ55421.1"/>
    <property type="molecule type" value="Genomic_DNA"/>
</dbReference>
<dbReference type="Proteomes" id="UP000196694">
    <property type="component" value="Unassembled WGS sequence"/>
</dbReference>
<keyword evidence="1" id="KW-0175">Coiled coil</keyword>
<sequence>MLNEKDTHKVDIEERLERLEILLEKVLERISRLERILALNNDETARIASQLVVALALPAIEALEAARRVVAVTSSLEDPVSRSIVEVLADCEPLSISEITRRLRKLRGHASRTTVRKRLQILEKRGIVANIGTTARPLYTLTICIREDGEQNYE</sequence>
<gene>
    <name evidence="2" type="ORF">Pdsh_01025</name>
</gene>
<dbReference type="InterPro" id="IPR036388">
    <property type="entry name" value="WH-like_DNA-bd_sf"/>
</dbReference>
<dbReference type="Gene3D" id="1.10.10.10">
    <property type="entry name" value="Winged helix-like DNA-binding domain superfamily/Winged helix DNA-binding domain"/>
    <property type="match status" value="1"/>
</dbReference>
<keyword evidence="3" id="KW-1185">Reference proteome</keyword>
<feature type="coiled-coil region" evidence="1">
    <location>
        <begin position="2"/>
        <end position="43"/>
    </location>
</feature>
<dbReference type="SUPFAM" id="SSF46785">
    <property type="entry name" value="Winged helix' DNA-binding domain"/>
    <property type="match status" value="1"/>
</dbReference>
<dbReference type="InterPro" id="IPR036390">
    <property type="entry name" value="WH_DNA-bd_sf"/>
</dbReference>
<proteinExistence type="predicted"/>
<dbReference type="AlphaFoldDB" id="A0A211YR34"/>